<dbReference type="KEGG" id="pphr:APZ00_10935"/>
<sequence length="68" mass="7388">MTLAGEILHLFKRACSDGDMEVAEKLLQALELIDARGLGVAASHKPLSQAYLAIGELPVPPKKCQRHH</sequence>
<dbReference type="AlphaFoldDB" id="A0A0L0ITT6"/>
<organism evidence="1 2">
    <name type="scientific">Pannonibacter phragmitetus</name>
    <dbReference type="NCBI Taxonomy" id="121719"/>
    <lineage>
        <taxon>Bacteria</taxon>
        <taxon>Pseudomonadati</taxon>
        <taxon>Pseudomonadota</taxon>
        <taxon>Alphaproteobacteria</taxon>
        <taxon>Hyphomicrobiales</taxon>
        <taxon>Stappiaceae</taxon>
        <taxon>Pannonibacter</taxon>
    </lineage>
</organism>
<name>A0A0L0ITT6_9HYPH</name>
<evidence type="ECO:0000313" key="1">
    <source>
        <dbReference type="EMBL" id="ALV27517.1"/>
    </source>
</evidence>
<reference evidence="1 2" key="1">
    <citation type="submission" date="2015-10" db="EMBL/GenBank/DDBJ databases">
        <title>The world's first case of liver abscess caused by Pannonibacter phragmitetus.</title>
        <authorList>
            <person name="Ming D."/>
            <person name="Wang M."/>
            <person name="Zhou Y."/>
            <person name="Jiang T."/>
            <person name="Hu S."/>
        </authorList>
    </citation>
    <scope>NUCLEOTIDE SEQUENCE [LARGE SCALE GENOMIC DNA]</scope>
    <source>
        <strain evidence="1 2">31801</strain>
    </source>
</reference>
<dbReference type="Proteomes" id="UP000064921">
    <property type="component" value="Chromosome"/>
</dbReference>
<accession>A0A0L0ITT6</accession>
<evidence type="ECO:0000313" key="2">
    <source>
        <dbReference type="Proteomes" id="UP000064921"/>
    </source>
</evidence>
<proteinExistence type="predicted"/>
<dbReference type="PATRIC" id="fig|121719.5.peg.2601"/>
<protein>
    <submittedName>
        <fullName evidence="1">Uncharacterized protein</fullName>
    </submittedName>
</protein>
<keyword evidence="2" id="KW-1185">Reference proteome</keyword>
<dbReference type="GeneID" id="97241188"/>
<dbReference type="EMBL" id="CP013068">
    <property type="protein sequence ID" value="ALV27517.1"/>
    <property type="molecule type" value="Genomic_DNA"/>
</dbReference>
<dbReference type="RefSeq" id="WP_028034408.1">
    <property type="nucleotide sequence ID" value="NZ_CP013068.1"/>
</dbReference>
<gene>
    <name evidence="1" type="ORF">APZ00_10935</name>
</gene>